<dbReference type="Proteomes" id="UP000018958">
    <property type="component" value="Unassembled WGS sequence"/>
</dbReference>
<keyword evidence="1" id="KW-1133">Transmembrane helix</keyword>
<reference evidence="2 3" key="1">
    <citation type="submission" date="2013-11" db="EMBL/GenBank/DDBJ databases">
        <title>The Genome Sequence of Phytophthora parasitica CJ01A1.</title>
        <authorList>
            <consortium name="The Broad Institute Genomics Platform"/>
            <person name="Russ C."/>
            <person name="Tyler B."/>
            <person name="Panabieres F."/>
            <person name="Shan W."/>
            <person name="Tripathy S."/>
            <person name="Grunwald N."/>
            <person name="Machado M."/>
            <person name="Johnson C.S."/>
            <person name="Walker B."/>
            <person name="Young S.K."/>
            <person name="Zeng Q."/>
            <person name="Gargeya S."/>
            <person name="Fitzgerald M."/>
            <person name="Haas B."/>
            <person name="Abouelleil A."/>
            <person name="Allen A.W."/>
            <person name="Alvarado L."/>
            <person name="Arachchi H.M."/>
            <person name="Berlin A.M."/>
            <person name="Chapman S.B."/>
            <person name="Gainer-Dewar J."/>
            <person name="Goldberg J."/>
            <person name="Griggs A."/>
            <person name="Gujja S."/>
            <person name="Hansen M."/>
            <person name="Howarth C."/>
            <person name="Imamovic A."/>
            <person name="Ireland A."/>
            <person name="Larimer J."/>
            <person name="McCowan C."/>
            <person name="Murphy C."/>
            <person name="Pearson M."/>
            <person name="Poon T.W."/>
            <person name="Priest M."/>
            <person name="Roberts A."/>
            <person name="Saif S."/>
            <person name="Shea T."/>
            <person name="Sisk P."/>
            <person name="Sykes S."/>
            <person name="Wortman J."/>
            <person name="Nusbaum C."/>
            <person name="Birren B."/>
        </authorList>
    </citation>
    <scope>NUCLEOTIDE SEQUENCE [LARGE SCALE GENOMIC DNA]</scope>
    <source>
        <strain evidence="2 3">CJ01A1</strain>
    </source>
</reference>
<dbReference type="AlphaFoldDB" id="W2WLQ1"/>
<comment type="caution">
    <text evidence="2">The sequence shown here is derived from an EMBL/GenBank/DDBJ whole genome shotgun (WGS) entry which is preliminary data.</text>
</comment>
<evidence type="ECO:0000256" key="1">
    <source>
        <dbReference type="SAM" id="Phobius"/>
    </source>
</evidence>
<proteinExistence type="predicted"/>
<gene>
    <name evidence="2" type="ORF">F441_13199</name>
</gene>
<keyword evidence="1" id="KW-0472">Membrane</keyword>
<dbReference type="OrthoDB" id="145021at2759"/>
<dbReference type="EMBL" id="ANIX01002618">
    <property type="protein sequence ID" value="ETP11267.1"/>
    <property type="molecule type" value="Genomic_DNA"/>
</dbReference>
<evidence type="ECO:0000313" key="3">
    <source>
        <dbReference type="Proteomes" id="UP000018958"/>
    </source>
</evidence>
<protein>
    <submittedName>
        <fullName evidence="2">Uncharacterized protein</fullName>
    </submittedName>
</protein>
<name>W2WLQ1_PHYNI</name>
<sequence>MSGDSDSESSDSSSSSSGDICGICGGTPCDWASLQELLVAQGDRVRNNSGTAPMKKIRMAVCQMYVYLKFGSLVKTRMFGCPSGLLRANAGNSISEDIMMLALFLCLFLVNGIPLVVRMTASRTSITAVFSVIMCL</sequence>
<organism evidence="2 3">
    <name type="scientific">Phytophthora nicotianae CJ01A1</name>
    <dbReference type="NCBI Taxonomy" id="1317063"/>
    <lineage>
        <taxon>Eukaryota</taxon>
        <taxon>Sar</taxon>
        <taxon>Stramenopiles</taxon>
        <taxon>Oomycota</taxon>
        <taxon>Peronosporomycetes</taxon>
        <taxon>Peronosporales</taxon>
        <taxon>Peronosporaceae</taxon>
        <taxon>Phytophthora</taxon>
    </lineage>
</organism>
<keyword evidence="1" id="KW-0812">Transmembrane</keyword>
<accession>W2WLQ1</accession>
<feature type="transmembrane region" description="Helical" evidence="1">
    <location>
        <begin position="98"/>
        <end position="117"/>
    </location>
</feature>
<evidence type="ECO:0000313" key="2">
    <source>
        <dbReference type="EMBL" id="ETP11267.1"/>
    </source>
</evidence>